<feature type="region of interest" description="Disordered" evidence="1">
    <location>
        <begin position="71"/>
        <end position="98"/>
    </location>
</feature>
<dbReference type="RefSeq" id="WP_106877921.1">
    <property type="nucleotide sequence ID" value="NZ_PYEP01000007.1"/>
</dbReference>
<sequence length="98" mass="11024">MTSSNDKKKLTDIMMGEAVLTLLHDGGPISTGSLITRLHVLAASEQNEIRKQACEWAITQVRESMAVNRDRDNHETGDNENVHYLFHHNDAADDNDKH</sequence>
<keyword evidence="3" id="KW-1185">Reference proteome</keyword>
<protein>
    <submittedName>
        <fullName evidence="2">Uncharacterized protein</fullName>
    </submittedName>
</protein>
<accession>A0A2P8VG29</accession>
<evidence type="ECO:0000256" key="1">
    <source>
        <dbReference type="SAM" id="MobiDB-lite"/>
    </source>
</evidence>
<evidence type="ECO:0000313" key="2">
    <source>
        <dbReference type="EMBL" id="PSN06486.1"/>
    </source>
</evidence>
<dbReference type="AlphaFoldDB" id="A0A2P8VG29"/>
<proteinExistence type="predicted"/>
<dbReference type="STRING" id="1388748.GCA_000463155_01110"/>
<dbReference type="Proteomes" id="UP000240212">
    <property type="component" value="Unassembled WGS sequence"/>
</dbReference>
<gene>
    <name evidence="2" type="ORF">C7G83_15845</name>
</gene>
<dbReference type="OrthoDB" id="6539751at2"/>
<dbReference type="EMBL" id="PYEP01000007">
    <property type="protein sequence ID" value="PSN06486.1"/>
    <property type="molecule type" value="Genomic_DNA"/>
</dbReference>
<comment type="caution">
    <text evidence="2">The sequence shown here is derived from an EMBL/GenBank/DDBJ whole genome shotgun (WGS) entry which is preliminary data.</text>
</comment>
<reference evidence="2 3" key="1">
    <citation type="submission" date="2018-03" db="EMBL/GenBank/DDBJ databases">
        <title>Draft genome sequence of the first documented clinical Siccibacter turicensis isolate in Austria.</title>
        <authorList>
            <person name="Lepuschitz S."/>
            <person name="Pekard-Amenitsch S."/>
            <person name="Haunold R."/>
            <person name="Schill S."/>
            <person name="Mach R."/>
            <person name="Allerberger F."/>
            <person name="Ruppitsch W."/>
            <person name="Forsythe S.J."/>
        </authorList>
    </citation>
    <scope>NUCLEOTIDE SEQUENCE [LARGE SCALE GENOMIC DNA]</scope>
    <source>
        <strain evidence="2 3">6100069499-17</strain>
    </source>
</reference>
<evidence type="ECO:0000313" key="3">
    <source>
        <dbReference type="Proteomes" id="UP000240212"/>
    </source>
</evidence>
<organism evidence="2 3">
    <name type="scientific">Siccibacter turicensis</name>
    <dbReference type="NCBI Taxonomy" id="357233"/>
    <lineage>
        <taxon>Bacteria</taxon>
        <taxon>Pseudomonadati</taxon>
        <taxon>Pseudomonadota</taxon>
        <taxon>Gammaproteobacteria</taxon>
        <taxon>Enterobacterales</taxon>
        <taxon>Enterobacteriaceae</taxon>
        <taxon>Siccibacter</taxon>
    </lineage>
</organism>
<name>A0A2P8VG29_9ENTR</name>